<accession>A0A3M0G7D7</accession>
<gene>
    <name evidence="1" type="ORF">EAX61_05165</name>
</gene>
<comment type="caution">
    <text evidence="1">The sequence shown here is derived from an EMBL/GenBank/DDBJ whole genome shotgun (WGS) entry which is preliminary data.</text>
</comment>
<dbReference type="EMBL" id="REFV01000004">
    <property type="protein sequence ID" value="RMB60875.1"/>
    <property type="molecule type" value="Genomic_DNA"/>
</dbReference>
<evidence type="ECO:0008006" key="3">
    <source>
        <dbReference type="Google" id="ProtNLM"/>
    </source>
</evidence>
<keyword evidence="2" id="KW-1185">Reference proteome</keyword>
<protein>
    <recommendedName>
        <fullName evidence="3">STAS/SEC14 domain-containing protein</fullName>
    </recommendedName>
</protein>
<evidence type="ECO:0000313" key="1">
    <source>
        <dbReference type="EMBL" id="RMB60875.1"/>
    </source>
</evidence>
<name>A0A3M0G7D7_9FLAO</name>
<organism evidence="1 2">
    <name type="scientific">Dokdonia sinensis</name>
    <dbReference type="NCBI Taxonomy" id="2479847"/>
    <lineage>
        <taxon>Bacteria</taxon>
        <taxon>Pseudomonadati</taxon>
        <taxon>Bacteroidota</taxon>
        <taxon>Flavobacteriia</taxon>
        <taxon>Flavobacteriales</taxon>
        <taxon>Flavobacteriaceae</taxon>
        <taxon>Dokdonia</taxon>
    </lineage>
</organism>
<dbReference type="AlphaFoldDB" id="A0A3M0G7D7"/>
<proteinExistence type="predicted"/>
<evidence type="ECO:0000313" key="2">
    <source>
        <dbReference type="Proteomes" id="UP000281985"/>
    </source>
</evidence>
<dbReference type="Proteomes" id="UP000281985">
    <property type="component" value="Unassembled WGS sequence"/>
</dbReference>
<sequence>MLESNLISEIEDTYILDFGTFYFCTHYIVSEVNEGVTFSWKNAEKIMELGYAHYGKDVKISYISNRINSYAVVPQDWLKLFRGHETVQAVAVITYNKSALTNIMMEKLFFLSQTLRQFESLETAAAWITKNRPAIRSKTYDR</sequence>
<reference evidence="1 2" key="1">
    <citation type="submission" date="2018-10" db="EMBL/GenBank/DDBJ databases">
        <title>Dokdonia luteus sp. nov., isolated from sea water.</title>
        <authorList>
            <person name="Zhou L.Y."/>
            <person name="Du Z.J."/>
        </authorList>
    </citation>
    <scope>NUCLEOTIDE SEQUENCE [LARGE SCALE GENOMIC DNA]</scope>
    <source>
        <strain evidence="1 2">SH27</strain>
    </source>
</reference>